<evidence type="ECO:0000313" key="16">
    <source>
        <dbReference type="EMBL" id="GMT11763.1"/>
    </source>
</evidence>
<dbReference type="EC" id="3.6.5.2" evidence="4"/>
<evidence type="ECO:0000256" key="1">
    <source>
        <dbReference type="ARBA" id="ARBA00004240"/>
    </source>
</evidence>
<keyword evidence="5" id="KW-0813">Transport</keyword>
<dbReference type="GO" id="GO:0003925">
    <property type="term" value="F:G protein activity"/>
    <property type="evidence" value="ECO:0007669"/>
    <property type="project" value="UniProtKB-EC"/>
</dbReference>
<dbReference type="InterPro" id="IPR006689">
    <property type="entry name" value="Small_GTPase_ARF/SAR"/>
</dbReference>
<dbReference type="AlphaFoldDB" id="A0AAV5UYD0"/>
<evidence type="ECO:0000256" key="6">
    <source>
        <dbReference type="ARBA" id="ARBA00022741"/>
    </source>
</evidence>
<dbReference type="Gene3D" id="3.40.50.300">
    <property type="entry name" value="P-loop containing nucleotide triphosphate hydrolases"/>
    <property type="match status" value="1"/>
</dbReference>
<proteinExistence type="inferred from homology"/>
<keyword evidence="10" id="KW-0333">Golgi apparatus</keyword>
<keyword evidence="6 13" id="KW-0547">Nucleotide-binding</keyword>
<dbReference type="SMART" id="SM00178">
    <property type="entry name" value="SAR"/>
    <property type="match status" value="1"/>
</dbReference>
<comment type="similarity">
    <text evidence="3">Belongs to the small GTPase superfamily. SAR1 family.</text>
</comment>
<keyword evidence="14" id="KW-0694">RNA-binding</keyword>
<dbReference type="SMART" id="SM00360">
    <property type="entry name" value="RRM"/>
    <property type="match status" value="1"/>
</dbReference>
<organism evidence="16 17">
    <name type="scientific">Pristionchus fissidentatus</name>
    <dbReference type="NCBI Taxonomy" id="1538716"/>
    <lineage>
        <taxon>Eukaryota</taxon>
        <taxon>Metazoa</taxon>
        <taxon>Ecdysozoa</taxon>
        <taxon>Nematoda</taxon>
        <taxon>Chromadorea</taxon>
        <taxon>Rhabditida</taxon>
        <taxon>Rhabditina</taxon>
        <taxon>Diplogasteromorpha</taxon>
        <taxon>Diplogasteroidea</taxon>
        <taxon>Neodiplogasteridae</taxon>
        <taxon>Pristionchus</taxon>
    </lineage>
</organism>
<dbReference type="InterPro" id="IPR012677">
    <property type="entry name" value="Nucleotide-bd_a/b_plait_sf"/>
</dbReference>
<keyword evidence="17" id="KW-1185">Reference proteome</keyword>
<dbReference type="CDD" id="cd00590">
    <property type="entry name" value="RRM_SF"/>
    <property type="match status" value="1"/>
</dbReference>
<dbReference type="SUPFAM" id="SSF52540">
    <property type="entry name" value="P-loop containing nucleoside triphosphate hydrolases"/>
    <property type="match status" value="1"/>
</dbReference>
<dbReference type="InterPro" id="IPR000504">
    <property type="entry name" value="RRM_dom"/>
</dbReference>
<evidence type="ECO:0000256" key="12">
    <source>
        <dbReference type="ARBA" id="ARBA00047660"/>
    </source>
</evidence>
<evidence type="ECO:0000256" key="13">
    <source>
        <dbReference type="PIRSR" id="PIRSR606687-2"/>
    </source>
</evidence>
<dbReference type="GO" id="GO:0005794">
    <property type="term" value="C:Golgi apparatus"/>
    <property type="evidence" value="ECO:0007669"/>
    <property type="project" value="UniProtKB-SubCell"/>
</dbReference>
<comment type="catalytic activity">
    <reaction evidence="12">
        <text>GTP + H2O = GDP + phosphate + H(+)</text>
        <dbReference type="Rhea" id="RHEA:19669"/>
        <dbReference type="ChEBI" id="CHEBI:15377"/>
        <dbReference type="ChEBI" id="CHEBI:15378"/>
        <dbReference type="ChEBI" id="CHEBI:37565"/>
        <dbReference type="ChEBI" id="CHEBI:43474"/>
        <dbReference type="ChEBI" id="CHEBI:58189"/>
        <dbReference type="EC" id="3.6.5.2"/>
    </reaction>
    <physiologicalReaction direction="left-to-right" evidence="12">
        <dbReference type="Rhea" id="RHEA:19670"/>
    </physiologicalReaction>
</comment>
<dbReference type="InterPro" id="IPR035979">
    <property type="entry name" value="RBD_domain_sf"/>
</dbReference>
<dbReference type="GO" id="GO:0006886">
    <property type="term" value="P:intracellular protein transport"/>
    <property type="evidence" value="ECO:0007669"/>
    <property type="project" value="InterPro"/>
</dbReference>
<evidence type="ECO:0000313" key="17">
    <source>
        <dbReference type="Proteomes" id="UP001432322"/>
    </source>
</evidence>
<feature type="domain" description="RRM" evidence="15">
    <location>
        <begin position="30"/>
        <end position="109"/>
    </location>
</feature>
<evidence type="ECO:0000256" key="14">
    <source>
        <dbReference type="PROSITE-ProRule" id="PRU00176"/>
    </source>
</evidence>
<sequence>MHSARASIPHHRSGVHPICSLYVQQRVASRFVRVSDLRSGVTEDDVEDAFCPYGDIDKVELSTETSATVIFRTVDSATAAIADRRNIQVKRLPVIVGTDPSIAVEVGPNRAPGPPRILKHVVLLGNPNVGVSSLLNSLTNKPGEYQFADPEITPTMNRWVDYSPHVDGIMYIIDADTPDSLQEARTELQTLLQDANISVLPVVVLANKAALPGPEDEATLKLFLGITCTGKGDRHDVDGRPLELFFFSLASGGGYEIAARWIRMYLD</sequence>
<dbReference type="Gene3D" id="3.30.70.330">
    <property type="match status" value="1"/>
</dbReference>
<comment type="caution">
    <text evidence="16">The sequence shown here is derived from an EMBL/GenBank/DDBJ whole genome shotgun (WGS) entry which is preliminary data.</text>
</comment>
<dbReference type="Pfam" id="PF00076">
    <property type="entry name" value="RRM_1"/>
    <property type="match status" value="1"/>
</dbReference>
<dbReference type="Pfam" id="PF00025">
    <property type="entry name" value="Arf"/>
    <property type="match status" value="1"/>
</dbReference>
<dbReference type="PROSITE" id="PS50102">
    <property type="entry name" value="RRM"/>
    <property type="match status" value="1"/>
</dbReference>
<feature type="binding site" evidence="13">
    <location>
        <position position="208"/>
    </location>
    <ligand>
        <name>GTP</name>
        <dbReference type="ChEBI" id="CHEBI:37565"/>
    </ligand>
</feature>
<evidence type="ECO:0000259" key="15">
    <source>
        <dbReference type="PROSITE" id="PS50102"/>
    </source>
</evidence>
<reference evidence="16" key="1">
    <citation type="submission" date="2023-10" db="EMBL/GenBank/DDBJ databases">
        <title>Genome assembly of Pristionchus species.</title>
        <authorList>
            <person name="Yoshida K."/>
            <person name="Sommer R.J."/>
        </authorList>
    </citation>
    <scope>NUCLEOTIDE SEQUENCE</scope>
    <source>
        <strain evidence="16">RS5133</strain>
    </source>
</reference>
<dbReference type="GO" id="GO:0005783">
    <property type="term" value="C:endoplasmic reticulum"/>
    <property type="evidence" value="ECO:0007669"/>
    <property type="project" value="UniProtKB-SubCell"/>
</dbReference>
<evidence type="ECO:0000256" key="9">
    <source>
        <dbReference type="ARBA" id="ARBA00022927"/>
    </source>
</evidence>
<keyword evidence="7" id="KW-0256">Endoplasmic reticulum</keyword>
<keyword evidence="9" id="KW-0653">Protein transport</keyword>
<evidence type="ECO:0000256" key="10">
    <source>
        <dbReference type="ARBA" id="ARBA00023034"/>
    </source>
</evidence>
<gene>
    <name evidence="16" type="ORF">PFISCL1PPCAC_3060</name>
</gene>
<evidence type="ECO:0000256" key="5">
    <source>
        <dbReference type="ARBA" id="ARBA00022448"/>
    </source>
</evidence>
<dbReference type="GO" id="GO:0003723">
    <property type="term" value="F:RNA binding"/>
    <property type="evidence" value="ECO:0007669"/>
    <property type="project" value="UniProtKB-UniRule"/>
</dbReference>
<dbReference type="InterPro" id="IPR006687">
    <property type="entry name" value="Small_GTPase_SAR1"/>
</dbReference>
<dbReference type="GO" id="GO:0016192">
    <property type="term" value="P:vesicle-mediated transport"/>
    <property type="evidence" value="ECO:0007669"/>
    <property type="project" value="UniProtKB-KW"/>
</dbReference>
<dbReference type="EMBL" id="BTSY01000001">
    <property type="protein sequence ID" value="GMT11763.1"/>
    <property type="molecule type" value="Genomic_DNA"/>
</dbReference>
<feature type="binding site" evidence="13">
    <location>
        <position position="207"/>
    </location>
    <ligand>
        <name>GTP</name>
        <dbReference type="ChEBI" id="CHEBI:37565"/>
    </ligand>
</feature>
<evidence type="ECO:0000256" key="11">
    <source>
        <dbReference type="ARBA" id="ARBA00023134"/>
    </source>
</evidence>
<dbReference type="GO" id="GO:0005525">
    <property type="term" value="F:GTP binding"/>
    <property type="evidence" value="ECO:0007669"/>
    <property type="project" value="UniProtKB-KW"/>
</dbReference>
<name>A0AAV5UYD0_9BILA</name>
<evidence type="ECO:0000256" key="4">
    <source>
        <dbReference type="ARBA" id="ARBA00011984"/>
    </source>
</evidence>
<accession>A0AAV5UYD0</accession>
<dbReference type="Proteomes" id="UP001432322">
    <property type="component" value="Unassembled WGS sequence"/>
</dbReference>
<dbReference type="InterPro" id="IPR027417">
    <property type="entry name" value="P-loop_NTPase"/>
</dbReference>
<dbReference type="PANTHER" id="PTHR45684">
    <property type="entry name" value="RE74312P"/>
    <property type="match status" value="1"/>
</dbReference>
<evidence type="ECO:0000256" key="8">
    <source>
        <dbReference type="ARBA" id="ARBA00022892"/>
    </source>
</evidence>
<keyword evidence="8" id="KW-0931">ER-Golgi transport</keyword>
<evidence type="ECO:0000256" key="2">
    <source>
        <dbReference type="ARBA" id="ARBA00004555"/>
    </source>
</evidence>
<evidence type="ECO:0000256" key="7">
    <source>
        <dbReference type="ARBA" id="ARBA00022824"/>
    </source>
</evidence>
<keyword evidence="11" id="KW-0342">GTP-binding</keyword>
<evidence type="ECO:0000256" key="3">
    <source>
        <dbReference type="ARBA" id="ARBA00007507"/>
    </source>
</evidence>
<dbReference type="SUPFAM" id="SSF54928">
    <property type="entry name" value="RNA-binding domain, RBD"/>
    <property type="match status" value="1"/>
</dbReference>
<protein>
    <recommendedName>
        <fullName evidence="4">small monomeric GTPase</fullName>
        <ecNumber evidence="4">3.6.5.2</ecNumber>
    </recommendedName>
</protein>
<comment type="subcellular location">
    <subcellularLocation>
        <location evidence="1">Endoplasmic reticulum</location>
    </subcellularLocation>
    <subcellularLocation>
        <location evidence="2">Golgi apparatus</location>
    </subcellularLocation>
</comment>